<name>A0AAD5NJK5_ACENE</name>
<dbReference type="SMART" id="SM00512">
    <property type="entry name" value="Skp1"/>
    <property type="match status" value="1"/>
</dbReference>
<evidence type="ECO:0000259" key="5">
    <source>
        <dbReference type="Pfam" id="PF01466"/>
    </source>
</evidence>
<feature type="domain" description="SKP1 component dimerisation" evidence="5">
    <location>
        <begin position="420"/>
        <end position="467"/>
    </location>
</feature>
<dbReference type="GO" id="GO:0006511">
    <property type="term" value="P:ubiquitin-dependent protein catabolic process"/>
    <property type="evidence" value="ECO:0007669"/>
    <property type="project" value="InterPro"/>
</dbReference>
<reference evidence="6" key="2">
    <citation type="submission" date="2023-02" db="EMBL/GenBank/DDBJ databases">
        <authorList>
            <person name="Swenson N.G."/>
            <person name="Wegrzyn J.L."/>
            <person name="Mcevoy S.L."/>
        </authorList>
    </citation>
    <scope>NUCLEOTIDE SEQUENCE</scope>
    <source>
        <strain evidence="6">91603</strain>
        <tissue evidence="6">Leaf</tissue>
    </source>
</reference>
<dbReference type="Proteomes" id="UP001064489">
    <property type="component" value="Chromosome 10"/>
</dbReference>
<dbReference type="PANTHER" id="PTHR11165">
    <property type="entry name" value="SKP1"/>
    <property type="match status" value="1"/>
</dbReference>
<sequence>MDSSHSHNTQILSDQDEPVLTKKQKEARSSLIAKNLNFSLPIKLNQNNFTFWKAQIMPIVRAFDLEEFLLGPIRCPQKYVEECDKETGGTTNFQRGGQYRGRARSRARGRENGRSKNSRPVFQVCEKIGHTANICYHRFDQTYGGNQASYSGNQSRQSPSPQGNLAHSVEGTQAHDNSYQVNNNSLNAMTVNASSVADPHWYIDSRATNHITPYFKNLVISFEYRGNERLAVGRSCAFFDMNFSTDEVRKALFDMFPTKSTGLDGMHALFCQKILHIVGTQVTVACLGVLNDVHSLDEVNKTLITLIPKGSEVEILRWRDIRSEGNRGSAIRSVETNGGRRLHHRRDPIDNVDALTLAKIIKWCIKHHDDDVKGHVLSEEKENEKEKGKELKKWESEFIDELNYDELYFLLTASNYMNVKELLGCTAQKVADMIKGKSPEKILEMFNIQNDFSKEEEEAIQKENQWAFD</sequence>
<protein>
    <recommendedName>
        <fullName evidence="5">SKP1 component dimerisation domain-containing protein</fullName>
    </recommendedName>
</protein>
<dbReference type="InterPro" id="IPR001232">
    <property type="entry name" value="SKP1-like"/>
</dbReference>
<feature type="compositionally biased region" description="Polar residues" evidence="4">
    <location>
        <begin position="1"/>
        <end position="13"/>
    </location>
</feature>
<evidence type="ECO:0000256" key="1">
    <source>
        <dbReference type="ARBA" id="ARBA00004906"/>
    </source>
</evidence>
<dbReference type="SUPFAM" id="SSF81382">
    <property type="entry name" value="Skp1 dimerisation domain-like"/>
    <property type="match status" value="1"/>
</dbReference>
<feature type="region of interest" description="Disordered" evidence="4">
    <location>
        <begin position="87"/>
        <end position="118"/>
    </location>
</feature>
<dbReference type="Gene3D" id="3.30.710.10">
    <property type="entry name" value="Potassium Channel Kv1.1, Chain A"/>
    <property type="match status" value="1"/>
</dbReference>
<dbReference type="InterPro" id="IPR011333">
    <property type="entry name" value="SKP1/BTB/POZ_sf"/>
</dbReference>
<dbReference type="Pfam" id="PF01466">
    <property type="entry name" value="Skp1"/>
    <property type="match status" value="1"/>
</dbReference>
<keyword evidence="3" id="KW-0833">Ubl conjugation pathway</keyword>
<evidence type="ECO:0000313" key="7">
    <source>
        <dbReference type="Proteomes" id="UP001064489"/>
    </source>
</evidence>
<organism evidence="6 7">
    <name type="scientific">Acer negundo</name>
    <name type="common">Box elder</name>
    <dbReference type="NCBI Taxonomy" id="4023"/>
    <lineage>
        <taxon>Eukaryota</taxon>
        <taxon>Viridiplantae</taxon>
        <taxon>Streptophyta</taxon>
        <taxon>Embryophyta</taxon>
        <taxon>Tracheophyta</taxon>
        <taxon>Spermatophyta</taxon>
        <taxon>Magnoliopsida</taxon>
        <taxon>eudicotyledons</taxon>
        <taxon>Gunneridae</taxon>
        <taxon>Pentapetalae</taxon>
        <taxon>rosids</taxon>
        <taxon>malvids</taxon>
        <taxon>Sapindales</taxon>
        <taxon>Sapindaceae</taxon>
        <taxon>Hippocastanoideae</taxon>
        <taxon>Acereae</taxon>
        <taxon>Acer</taxon>
    </lineage>
</organism>
<feature type="region of interest" description="Disordered" evidence="4">
    <location>
        <begin position="146"/>
        <end position="168"/>
    </location>
</feature>
<evidence type="ECO:0000313" key="6">
    <source>
        <dbReference type="EMBL" id="KAI9164956.1"/>
    </source>
</evidence>
<evidence type="ECO:0000256" key="2">
    <source>
        <dbReference type="ARBA" id="ARBA00009993"/>
    </source>
</evidence>
<dbReference type="InterPro" id="IPR016072">
    <property type="entry name" value="Skp1_comp_dimer"/>
</dbReference>
<keyword evidence="7" id="KW-1185">Reference proteome</keyword>
<comment type="caution">
    <text evidence="6">The sequence shown here is derived from an EMBL/GenBank/DDBJ whole genome shotgun (WGS) entry which is preliminary data.</text>
</comment>
<gene>
    <name evidence="6" type="ORF">LWI28_004998</name>
</gene>
<comment type="pathway">
    <text evidence="1">Protein modification; protein ubiquitination.</text>
</comment>
<evidence type="ECO:0000256" key="4">
    <source>
        <dbReference type="SAM" id="MobiDB-lite"/>
    </source>
</evidence>
<dbReference type="InterPro" id="IPR036296">
    <property type="entry name" value="SKP1-like_dim_sf"/>
</dbReference>
<evidence type="ECO:0000256" key="3">
    <source>
        <dbReference type="ARBA" id="ARBA00022786"/>
    </source>
</evidence>
<proteinExistence type="inferred from homology"/>
<comment type="similarity">
    <text evidence="2">Belongs to the SKP1 family.</text>
</comment>
<dbReference type="EMBL" id="JAJSOW010000105">
    <property type="protein sequence ID" value="KAI9164956.1"/>
    <property type="molecule type" value="Genomic_DNA"/>
</dbReference>
<dbReference type="AlphaFoldDB" id="A0AAD5NJK5"/>
<reference evidence="6" key="1">
    <citation type="journal article" date="2022" name="Plant J.">
        <title>Strategies of tolerance reflected in two North American maple genomes.</title>
        <authorList>
            <person name="McEvoy S.L."/>
            <person name="Sezen U.U."/>
            <person name="Trouern-Trend A."/>
            <person name="McMahon S.M."/>
            <person name="Schaberg P.G."/>
            <person name="Yang J."/>
            <person name="Wegrzyn J.L."/>
            <person name="Swenson N.G."/>
        </authorList>
    </citation>
    <scope>NUCLEOTIDE SEQUENCE</scope>
    <source>
        <strain evidence="6">91603</strain>
    </source>
</reference>
<dbReference type="InterPro" id="IPR016897">
    <property type="entry name" value="SKP1"/>
</dbReference>
<dbReference type="GO" id="GO:0009867">
    <property type="term" value="P:jasmonic acid mediated signaling pathway"/>
    <property type="evidence" value="ECO:0007669"/>
    <property type="project" value="UniProtKB-ARBA"/>
</dbReference>
<feature type="region of interest" description="Disordered" evidence="4">
    <location>
        <begin position="1"/>
        <end position="23"/>
    </location>
</feature>
<accession>A0AAD5NJK5</accession>